<name>A0A2T0ZZE9_9ACTN</name>
<evidence type="ECO:0000313" key="5">
    <source>
        <dbReference type="EMBL" id="PRZ41731.1"/>
    </source>
</evidence>
<reference evidence="5 6" key="1">
    <citation type="submission" date="2018-03" db="EMBL/GenBank/DDBJ databases">
        <title>Genomic Encyclopedia of Archaeal and Bacterial Type Strains, Phase II (KMG-II): from individual species to whole genera.</title>
        <authorList>
            <person name="Goeker M."/>
        </authorList>
    </citation>
    <scope>NUCLEOTIDE SEQUENCE [LARGE SCALE GENOMIC DNA]</scope>
    <source>
        <strain evidence="5 6">DSM 100065</strain>
    </source>
</reference>
<feature type="chain" id="PRO_5038988776" evidence="3">
    <location>
        <begin position="22"/>
        <end position="419"/>
    </location>
</feature>
<dbReference type="PANTHER" id="PTHR47235:SF1">
    <property type="entry name" value="BLR6548 PROTEIN"/>
    <property type="match status" value="1"/>
</dbReference>
<dbReference type="InterPro" id="IPR028082">
    <property type="entry name" value="Peripla_BP_I"/>
</dbReference>
<dbReference type="PANTHER" id="PTHR47235">
    <property type="entry name" value="BLR6548 PROTEIN"/>
    <property type="match status" value="1"/>
</dbReference>
<feature type="domain" description="Leucine-binding protein" evidence="4">
    <location>
        <begin position="50"/>
        <end position="388"/>
    </location>
</feature>
<dbReference type="EMBL" id="PVUE01000008">
    <property type="protein sequence ID" value="PRZ41731.1"/>
    <property type="molecule type" value="Genomic_DNA"/>
</dbReference>
<dbReference type="OrthoDB" id="7337537at2"/>
<gene>
    <name evidence="5" type="ORF">CLV47_10890</name>
</gene>
<keyword evidence="6" id="KW-1185">Reference proteome</keyword>
<evidence type="ECO:0000256" key="3">
    <source>
        <dbReference type="SAM" id="SignalP"/>
    </source>
</evidence>
<dbReference type="PROSITE" id="PS51257">
    <property type="entry name" value="PROKAR_LIPOPROTEIN"/>
    <property type="match status" value="1"/>
</dbReference>
<dbReference type="Proteomes" id="UP000237752">
    <property type="component" value="Unassembled WGS sequence"/>
</dbReference>
<evidence type="ECO:0000256" key="2">
    <source>
        <dbReference type="ARBA" id="ARBA00022729"/>
    </source>
</evidence>
<evidence type="ECO:0000313" key="6">
    <source>
        <dbReference type="Proteomes" id="UP000237752"/>
    </source>
</evidence>
<dbReference type="AlphaFoldDB" id="A0A2T0ZZE9"/>
<evidence type="ECO:0000259" key="4">
    <source>
        <dbReference type="Pfam" id="PF13458"/>
    </source>
</evidence>
<protein>
    <submittedName>
        <fullName evidence="5">Amino acid/amide ABC transporter substrate-binding protein (HAAT family)</fullName>
    </submittedName>
</protein>
<dbReference type="RefSeq" id="WP_106349118.1">
    <property type="nucleotide sequence ID" value="NZ_PVUE01000008.1"/>
</dbReference>
<comment type="caution">
    <text evidence="5">The sequence shown here is derived from an EMBL/GenBank/DDBJ whole genome shotgun (WGS) entry which is preliminary data.</text>
</comment>
<feature type="signal peptide" evidence="3">
    <location>
        <begin position="1"/>
        <end position="21"/>
    </location>
</feature>
<dbReference type="SUPFAM" id="SSF53822">
    <property type="entry name" value="Periplasmic binding protein-like I"/>
    <property type="match status" value="1"/>
</dbReference>
<organism evidence="5 6">
    <name type="scientific">Antricoccus suffuscus</name>
    <dbReference type="NCBI Taxonomy" id="1629062"/>
    <lineage>
        <taxon>Bacteria</taxon>
        <taxon>Bacillati</taxon>
        <taxon>Actinomycetota</taxon>
        <taxon>Actinomycetes</taxon>
        <taxon>Geodermatophilales</taxon>
        <taxon>Antricoccaceae</taxon>
        <taxon>Antricoccus</taxon>
    </lineage>
</organism>
<dbReference type="Gene3D" id="3.40.50.2300">
    <property type="match status" value="2"/>
</dbReference>
<evidence type="ECO:0000256" key="1">
    <source>
        <dbReference type="ARBA" id="ARBA00010062"/>
    </source>
</evidence>
<keyword evidence="2 3" id="KW-0732">Signal</keyword>
<dbReference type="InterPro" id="IPR028081">
    <property type="entry name" value="Leu-bd"/>
</dbReference>
<comment type="similarity">
    <text evidence="1">Belongs to the leucine-binding protein family.</text>
</comment>
<accession>A0A2T0ZZE9</accession>
<proteinExistence type="inferred from homology"/>
<dbReference type="Pfam" id="PF13458">
    <property type="entry name" value="Peripla_BP_6"/>
    <property type="match status" value="1"/>
</dbReference>
<sequence>MRNHRFAVTAIAGFLALAVTSGCSTKGGGAGEAKTGDDGVKTDFGVTKDTITLGDLTDNSGPFKVSGISLAHGYQVWMDDVNKAGGICGRQVKVDLQDMGYSTEKAVSLYAGMKDDILGLVSIVGSPMIAALKKEMTSDKIIFMPDSWASSNLDTPMAMMIGPSYDLEMINGLAYLQEQGVIADGDKIGHVYVDSEYGQNGLEGSKNYAEQHKMTIVEGKLTSNDVDMSSIVTKMKSEGVKLLLVTTTPKQTAAVAAQALNQGLDVPMLGNNPSFDATLLDTPAAPALLKNFMLMNYAVPFSDPAMSKVAAAYTAATTDPPNKTAAYGYVAGVIWGEILQKACDDKDLTRDGVVKVAKSLSDVDTKGVTAPLDFSLEGAPSSRASFILKPDAAQPGGLSTLAAKYESKEAKAYKTPYQK</sequence>